<evidence type="ECO:0000256" key="11">
    <source>
        <dbReference type="ARBA" id="ARBA00023157"/>
    </source>
</evidence>
<keyword evidence="14" id="KW-0472">Membrane</keyword>
<dbReference type="PROSITE" id="PS00387">
    <property type="entry name" value="PPASE"/>
    <property type="match status" value="1"/>
</dbReference>
<evidence type="ECO:0000256" key="6">
    <source>
        <dbReference type="ARBA" id="ARBA00022729"/>
    </source>
</evidence>
<dbReference type="InterPro" id="IPR018114">
    <property type="entry name" value="TRYPSIN_HIS"/>
</dbReference>
<feature type="transmembrane region" description="Helical" evidence="14">
    <location>
        <begin position="437"/>
        <end position="455"/>
    </location>
</feature>
<evidence type="ECO:0000256" key="13">
    <source>
        <dbReference type="ARBA" id="ARBA00024195"/>
    </source>
</evidence>
<evidence type="ECO:0000259" key="17">
    <source>
        <dbReference type="PROSITE" id="PS51888"/>
    </source>
</evidence>
<dbReference type="InterPro" id="IPR008162">
    <property type="entry name" value="Pyrophosphatase"/>
</dbReference>
<dbReference type="CDD" id="cd16018">
    <property type="entry name" value="Enpp"/>
    <property type="match status" value="1"/>
</dbReference>
<evidence type="ECO:0000256" key="7">
    <source>
        <dbReference type="ARBA" id="ARBA00022801"/>
    </source>
</evidence>
<dbReference type="GO" id="GO:0005737">
    <property type="term" value="C:cytoplasm"/>
    <property type="evidence" value="ECO:0007669"/>
    <property type="project" value="InterPro"/>
</dbReference>
<dbReference type="GO" id="GO:0006508">
    <property type="term" value="P:proteolysis"/>
    <property type="evidence" value="ECO:0007669"/>
    <property type="project" value="UniProtKB-KW"/>
</dbReference>
<keyword evidence="7" id="KW-0378">Hydrolase</keyword>
<evidence type="ECO:0000259" key="16">
    <source>
        <dbReference type="PROSITE" id="PS50240"/>
    </source>
</evidence>
<keyword evidence="11" id="KW-1015">Disulfide bond</keyword>
<gene>
    <name evidence="18" type="ORF">E2986_13573</name>
</gene>
<name>A0A833RLI0_9HYME</name>
<dbReference type="InterPro" id="IPR001254">
    <property type="entry name" value="Trypsin_dom"/>
</dbReference>
<feature type="signal peptide" evidence="15">
    <location>
        <begin position="1"/>
        <end position="20"/>
    </location>
</feature>
<comment type="cofactor">
    <cofactor evidence="1">
        <name>Mg(2+)</name>
        <dbReference type="ChEBI" id="CHEBI:18420"/>
    </cofactor>
</comment>
<dbReference type="SUPFAM" id="SSF50324">
    <property type="entry name" value="Inorganic pyrophosphatase"/>
    <property type="match status" value="1"/>
</dbReference>
<evidence type="ECO:0000256" key="2">
    <source>
        <dbReference type="ARBA" id="ARBA00006220"/>
    </source>
</evidence>
<dbReference type="AlphaFoldDB" id="A0A833RLI0"/>
<dbReference type="SMART" id="SM00020">
    <property type="entry name" value="Tryp_SPc"/>
    <property type="match status" value="1"/>
</dbReference>
<dbReference type="Pfam" id="PF00089">
    <property type="entry name" value="Trypsin"/>
    <property type="match status" value="1"/>
</dbReference>
<feature type="domain" description="Peptidase S1" evidence="16">
    <location>
        <begin position="545"/>
        <end position="824"/>
    </location>
</feature>
<organism evidence="18 19">
    <name type="scientific">Frieseomelitta varia</name>
    <dbReference type="NCBI Taxonomy" id="561572"/>
    <lineage>
        <taxon>Eukaryota</taxon>
        <taxon>Metazoa</taxon>
        <taxon>Ecdysozoa</taxon>
        <taxon>Arthropoda</taxon>
        <taxon>Hexapoda</taxon>
        <taxon>Insecta</taxon>
        <taxon>Pterygota</taxon>
        <taxon>Neoptera</taxon>
        <taxon>Endopterygota</taxon>
        <taxon>Hymenoptera</taxon>
        <taxon>Apocrita</taxon>
        <taxon>Aculeata</taxon>
        <taxon>Apoidea</taxon>
        <taxon>Anthophila</taxon>
        <taxon>Apidae</taxon>
        <taxon>Frieseomelitta</taxon>
    </lineage>
</organism>
<keyword evidence="4" id="KW-0645">Protease</keyword>
<dbReference type="Gene3D" id="3.90.80.10">
    <property type="entry name" value="Inorganic pyrophosphatase"/>
    <property type="match status" value="1"/>
</dbReference>
<evidence type="ECO:0000256" key="8">
    <source>
        <dbReference type="ARBA" id="ARBA00022825"/>
    </source>
</evidence>
<dbReference type="PROSITE" id="PS50240">
    <property type="entry name" value="TRYPSIN_DOM"/>
    <property type="match status" value="1"/>
</dbReference>
<comment type="similarity">
    <text evidence="2">Belongs to the PPase family.</text>
</comment>
<keyword evidence="8" id="KW-0720">Serine protease</keyword>
<keyword evidence="9" id="KW-0460">Magnesium</keyword>
<dbReference type="CDD" id="cd00190">
    <property type="entry name" value="Tryp_SPc"/>
    <property type="match status" value="1"/>
</dbReference>
<sequence>MNSSTMFSLLLVILLNVKHGLLISQHPKLLVISYDAFRYDYFDRNLTPFMNKLKHEGTYVDYMMNIFVTKTFPNHHTMATGLYAETHGVVDNEFYDPVSGNTTKYSYNLYHYNNKVLPIWNFNESIPWEERIDTLISWFIHPIHPINFGILYIEEPDYHGHMIGIKGSEFDDILRKLDNITKYLHNKIEYHGLHDLNIVHLSDHGMATVKLDRIIDLTKYINSSDYKFVGTSPGLHIFPNPGKEEIIYQTLKEAALKTKTFRVYKREEIPKKYHYGNNTRIGPIFVIAEIGYAFQNLLDTIEYYKKKFNVTVNSDSEFGLHGYDNEAIEMHPFFFANGPAFMPKCKLEPFNNLDLFPLFCKILDVQCPVGNGTISHLTKCLKKHQQDITVIAYRMIFIATTISMTLVGIIGALVMFYMRKRRLGAKSYRTMANSKMLFIYLVLIGLLHPLVHVVSAQGQSCTTPDQQLGVCINIRNCQPLLTLLQTDGLAAGDFLRQSVCSFDNYDPIVCCPEKRGREEPIVKENVYGPLHPPYCGFSDVEHTKVVGGVQAKLGYRNNLNPSQPKWLCGGSLISARHILTAAHCAVRNDLYVVRIGDLNIREDDDGAHPVQIEVESKIIHPGYDTKAYVNDIAVLRLAREVPFSEHLYPICLPVEDSLRNNNFNRYYPFVAGWGSQQSRGPASDMLLEAQLPVVNNDACNEAYSKFKSEIDNRVICAGFAQGGKDACQIKSRTWENPEVLDEATGCKGDNDPIDVLEIGYRVAKRGEILKVKVLGCVALIDEGETDWKIIVIDVNDPLAEQMNDVSDIEKQYPGLMKATIEWFKIYKIPDGKPENQFAFNGEAKPRDFAWHIVEEVHQHWQNLIKREAPAGGIACTNTTVAGSPFKTTTKAADEVIEKAPEASEAQTVDPIVCKITRDGDQIFNITGSCDEQLKM</sequence>
<dbReference type="Pfam" id="PF12032">
    <property type="entry name" value="CLIP"/>
    <property type="match status" value="1"/>
</dbReference>
<evidence type="ECO:0000256" key="10">
    <source>
        <dbReference type="ARBA" id="ARBA00023145"/>
    </source>
</evidence>
<dbReference type="GO" id="GO:0006796">
    <property type="term" value="P:phosphate-containing compound metabolic process"/>
    <property type="evidence" value="ECO:0007669"/>
    <property type="project" value="InterPro"/>
</dbReference>
<keyword evidence="6 15" id="KW-0732">Signal</keyword>
<feature type="domain" description="Clip" evidence="17">
    <location>
        <begin position="460"/>
        <end position="511"/>
    </location>
</feature>
<reference evidence="18" key="1">
    <citation type="submission" date="2019-11" db="EMBL/GenBank/DDBJ databases">
        <title>The nuclear and mitochondrial genomes of Frieseomelitta varia - a highly eusocial stingless bee (Meliponini) with a permanently sterile worker caste.</title>
        <authorList>
            <person name="Freitas F.C.P."/>
            <person name="Lourenco A.P."/>
            <person name="Nunes F.M.F."/>
            <person name="Paschoal A.R."/>
            <person name="Abreu F.C.P."/>
            <person name="Barbin F.O."/>
            <person name="Bataglia L."/>
            <person name="Cardoso-Junior C.A.M."/>
            <person name="Cervoni M.S."/>
            <person name="Silva S.R."/>
            <person name="Dalarmi F."/>
            <person name="Del Lama M.A."/>
            <person name="Depintor T.S."/>
            <person name="Ferreira K.M."/>
            <person name="Goria P.S."/>
            <person name="Jaskot M.C."/>
            <person name="Lago D.C."/>
            <person name="Luna-Lucena D."/>
            <person name="Moda L.M."/>
            <person name="Nascimento L."/>
            <person name="Pedrino M."/>
            <person name="Rabico F.O."/>
            <person name="Sanches F.C."/>
            <person name="Santos D.E."/>
            <person name="Santos C.G."/>
            <person name="Vieira J."/>
            <person name="Lopes T.F."/>
            <person name="Barchuk A.R."/>
            <person name="Hartfelder K."/>
            <person name="Simoes Z.L.P."/>
            <person name="Bitondi M.M.G."/>
            <person name="Pinheiro D.G."/>
        </authorList>
    </citation>
    <scope>NUCLEOTIDE SEQUENCE</scope>
    <source>
        <strain evidence="18">USP_RPSP 00005682</strain>
        <tissue evidence="18">Whole individual</tissue>
    </source>
</reference>
<dbReference type="InterPro" id="IPR022700">
    <property type="entry name" value="CLIP"/>
</dbReference>
<dbReference type="Gene3D" id="3.30.1640.30">
    <property type="match status" value="1"/>
</dbReference>
<evidence type="ECO:0000313" key="18">
    <source>
        <dbReference type="EMBL" id="KAF3426144.1"/>
    </source>
</evidence>
<dbReference type="PANTHER" id="PTHR10151">
    <property type="entry name" value="ECTONUCLEOTIDE PYROPHOSPHATASE/PHOSPHODIESTERASE"/>
    <property type="match status" value="1"/>
</dbReference>
<keyword evidence="10" id="KW-0865">Zymogen</keyword>
<evidence type="ECO:0000256" key="3">
    <source>
        <dbReference type="ARBA" id="ARBA00012146"/>
    </source>
</evidence>
<dbReference type="InterPro" id="IPR036649">
    <property type="entry name" value="Pyrophosphatase_sf"/>
</dbReference>
<evidence type="ECO:0000313" key="19">
    <source>
        <dbReference type="Proteomes" id="UP000655588"/>
    </source>
</evidence>
<keyword evidence="14" id="KW-1133">Transmembrane helix</keyword>
<comment type="similarity">
    <text evidence="13">Belongs to the peptidase S1 family. CLIP subfamily.</text>
</comment>
<evidence type="ECO:0000256" key="14">
    <source>
        <dbReference type="SAM" id="Phobius"/>
    </source>
</evidence>
<dbReference type="InterPro" id="IPR009003">
    <property type="entry name" value="Peptidase_S1_PA"/>
</dbReference>
<dbReference type="Gene3D" id="2.40.10.10">
    <property type="entry name" value="Trypsin-like serine proteases"/>
    <property type="match status" value="2"/>
</dbReference>
<dbReference type="PROSITE" id="PS00134">
    <property type="entry name" value="TRYPSIN_HIS"/>
    <property type="match status" value="1"/>
</dbReference>
<dbReference type="InterPro" id="IPR002591">
    <property type="entry name" value="Phosphodiest/P_Trfase"/>
</dbReference>
<keyword evidence="14" id="KW-0812">Transmembrane</keyword>
<dbReference type="InterPro" id="IPR001314">
    <property type="entry name" value="Peptidase_S1A"/>
</dbReference>
<keyword evidence="19" id="KW-1185">Reference proteome</keyword>
<keyword evidence="5" id="KW-0479">Metal-binding</keyword>
<dbReference type="FunFam" id="2.40.10.10:FF:000028">
    <property type="entry name" value="Serine protease easter"/>
    <property type="match status" value="1"/>
</dbReference>
<proteinExistence type="inferred from homology"/>
<dbReference type="Gene3D" id="3.40.720.10">
    <property type="entry name" value="Alkaline Phosphatase, subunit A"/>
    <property type="match status" value="2"/>
</dbReference>
<evidence type="ECO:0000256" key="9">
    <source>
        <dbReference type="ARBA" id="ARBA00022842"/>
    </source>
</evidence>
<dbReference type="EC" id="3.6.1.1" evidence="3"/>
<feature type="chain" id="PRO_5032866129" description="inorganic diphosphatase" evidence="15">
    <location>
        <begin position="21"/>
        <end position="935"/>
    </location>
</feature>
<dbReference type="GO" id="GO:0004252">
    <property type="term" value="F:serine-type endopeptidase activity"/>
    <property type="evidence" value="ECO:0007669"/>
    <property type="project" value="InterPro"/>
</dbReference>
<dbReference type="SMART" id="SM00680">
    <property type="entry name" value="CLIP"/>
    <property type="match status" value="1"/>
</dbReference>
<accession>A0A833RLI0</accession>
<dbReference type="Pfam" id="PF00719">
    <property type="entry name" value="Pyrophosphatase"/>
    <property type="match status" value="1"/>
</dbReference>
<evidence type="ECO:0000256" key="15">
    <source>
        <dbReference type="SAM" id="SignalP"/>
    </source>
</evidence>
<evidence type="ECO:0000256" key="5">
    <source>
        <dbReference type="ARBA" id="ARBA00022723"/>
    </source>
</evidence>
<dbReference type="InterPro" id="IPR043504">
    <property type="entry name" value="Peptidase_S1_PA_chymotrypsin"/>
</dbReference>
<dbReference type="PANTHER" id="PTHR10151:SF120">
    <property type="entry name" value="BIS(5'-ADENOSYL)-TRIPHOSPHATASE"/>
    <property type="match status" value="1"/>
</dbReference>
<dbReference type="Proteomes" id="UP000655588">
    <property type="component" value="Unassembled WGS sequence"/>
</dbReference>
<keyword evidence="12" id="KW-0325">Glycoprotein</keyword>
<dbReference type="Pfam" id="PF01663">
    <property type="entry name" value="Phosphodiest"/>
    <property type="match status" value="2"/>
</dbReference>
<dbReference type="FunFam" id="3.30.1640.30:FF:000001">
    <property type="entry name" value="Serine protease 7"/>
    <property type="match status" value="1"/>
</dbReference>
<dbReference type="EMBL" id="WNWW01000339">
    <property type="protein sequence ID" value="KAF3426144.1"/>
    <property type="molecule type" value="Genomic_DNA"/>
</dbReference>
<dbReference type="GO" id="GO:0000287">
    <property type="term" value="F:magnesium ion binding"/>
    <property type="evidence" value="ECO:0007669"/>
    <property type="project" value="InterPro"/>
</dbReference>
<dbReference type="SUPFAM" id="SSF50494">
    <property type="entry name" value="Trypsin-like serine proteases"/>
    <property type="match status" value="1"/>
</dbReference>
<evidence type="ECO:0000256" key="1">
    <source>
        <dbReference type="ARBA" id="ARBA00001946"/>
    </source>
</evidence>
<evidence type="ECO:0000256" key="12">
    <source>
        <dbReference type="ARBA" id="ARBA00023180"/>
    </source>
</evidence>
<feature type="transmembrane region" description="Helical" evidence="14">
    <location>
        <begin position="391"/>
        <end position="416"/>
    </location>
</feature>
<dbReference type="InterPro" id="IPR038565">
    <property type="entry name" value="CLIP_sf"/>
</dbReference>
<dbReference type="SUPFAM" id="SSF53649">
    <property type="entry name" value="Alkaline phosphatase-like"/>
    <property type="match status" value="1"/>
</dbReference>
<dbReference type="Gene3D" id="3.30.1360.180">
    <property type="match status" value="1"/>
</dbReference>
<dbReference type="GO" id="GO:0004427">
    <property type="term" value="F:inorganic diphosphate phosphatase activity"/>
    <property type="evidence" value="ECO:0007669"/>
    <property type="project" value="UniProtKB-EC"/>
</dbReference>
<evidence type="ECO:0000256" key="4">
    <source>
        <dbReference type="ARBA" id="ARBA00022670"/>
    </source>
</evidence>
<dbReference type="InterPro" id="IPR017850">
    <property type="entry name" value="Alkaline_phosphatase_core_sf"/>
</dbReference>
<protein>
    <recommendedName>
        <fullName evidence="3">inorganic diphosphatase</fullName>
        <ecNumber evidence="3">3.6.1.1</ecNumber>
    </recommendedName>
</protein>
<dbReference type="PROSITE" id="PS51888">
    <property type="entry name" value="CLIP"/>
    <property type="match status" value="1"/>
</dbReference>
<comment type="caution">
    <text evidence="18">The sequence shown here is derived from an EMBL/GenBank/DDBJ whole genome shotgun (WGS) entry which is preliminary data.</text>
</comment>
<dbReference type="PRINTS" id="PR00722">
    <property type="entry name" value="CHYMOTRYPSIN"/>
</dbReference>